<feature type="domain" description="Carbohydrate kinase PfkB" evidence="5">
    <location>
        <begin position="10"/>
        <end position="81"/>
    </location>
</feature>
<dbReference type="InterPro" id="IPR029056">
    <property type="entry name" value="Ribokinase-like"/>
</dbReference>
<comment type="similarity">
    <text evidence="1">Belongs to the carbohydrate kinase PfkB family.</text>
</comment>
<keyword evidence="2" id="KW-0808">Transferase</keyword>
<gene>
    <name evidence="6" type="ORF">H114_13536</name>
</gene>
<feature type="region of interest" description="Disordered" evidence="4">
    <location>
        <begin position="81"/>
        <end position="109"/>
    </location>
</feature>
<dbReference type="EMBL" id="AOHP01000056">
    <property type="protein sequence ID" value="EMF28552.1"/>
    <property type="molecule type" value="Genomic_DNA"/>
</dbReference>
<dbReference type="PANTHER" id="PTHR43320">
    <property type="entry name" value="SUGAR KINASE"/>
    <property type="match status" value="1"/>
</dbReference>
<evidence type="ECO:0000313" key="7">
    <source>
        <dbReference type="Proteomes" id="UP000011732"/>
    </source>
</evidence>
<dbReference type="GO" id="GO:0016301">
    <property type="term" value="F:kinase activity"/>
    <property type="evidence" value="ECO:0007669"/>
    <property type="project" value="UniProtKB-KW"/>
</dbReference>
<evidence type="ECO:0000256" key="1">
    <source>
        <dbReference type="ARBA" id="ARBA00010688"/>
    </source>
</evidence>
<keyword evidence="7" id="KW-1185">Reference proteome</keyword>
<dbReference type="Proteomes" id="UP000011732">
    <property type="component" value="Unassembled WGS sequence"/>
</dbReference>
<sequence length="109" mass="11500">MRHLLPVPGIVVVKDGSRTATAFTPEGPATVPALRTRVVEPVGAGDAFAAGFLTGVLRGETLTRALRLGHITAVSALQVTADHGPLPPPRETERLLSLSDEEWQSLTGR</sequence>
<protein>
    <submittedName>
        <fullName evidence="6">Ribokinase PfkB</fullName>
    </submittedName>
</protein>
<reference evidence="6 7" key="1">
    <citation type="journal article" date="2013" name="Genome Announc.">
        <title>Draft Genome Sequence of Streptomyces gancidicus Strain BKS 13-15.</title>
        <authorList>
            <person name="Kumar S."/>
            <person name="Kaur N."/>
            <person name="Singh N.K."/>
            <person name="Raghava G.P."/>
            <person name="Mayilraj S."/>
        </authorList>
    </citation>
    <scope>NUCLEOTIDE SEQUENCE [LARGE SCALE GENOMIC DNA]</scope>
    <source>
        <strain evidence="6 7">BKS 13-15</strain>
    </source>
</reference>
<evidence type="ECO:0000256" key="4">
    <source>
        <dbReference type="SAM" id="MobiDB-lite"/>
    </source>
</evidence>
<organism evidence="6 7">
    <name type="scientific">Streptomyces gancidicus BKS 13-15</name>
    <dbReference type="NCBI Taxonomy" id="1284664"/>
    <lineage>
        <taxon>Bacteria</taxon>
        <taxon>Bacillati</taxon>
        <taxon>Actinomycetota</taxon>
        <taxon>Actinomycetes</taxon>
        <taxon>Kitasatosporales</taxon>
        <taxon>Streptomycetaceae</taxon>
        <taxon>Streptomyces</taxon>
        <taxon>Streptomyces pseudogriseolus group</taxon>
    </lineage>
</organism>
<evidence type="ECO:0000313" key="6">
    <source>
        <dbReference type="EMBL" id="EMF28552.1"/>
    </source>
</evidence>
<evidence type="ECO:0000256" key="2">
    <source>
        <dbReference type="ARBA" id="ARBA00022679"/>
    </source>
</evidence>
<dbReference type="InterPro" id="IPR011611">
    <property type="entry name" value="PfkB_dom"/>
</dbReference>
<dbReference type="AlphaFoldDB" id="M3E3V3"/>
<comment type="caution">
    <text evidence="6">The sequence shown here is derived from an EMBL/GenBank/DDBJ whole genome shotgun (WGS) entry which is preliminary data.</text>
</comment>
<dbReference type="InterPro" id="IPR052700">
    <property type="entry name" value="Carb_kinase_PfkB-like"/>
</dbReference>
<dbReference type="Gene3D" id="3.40.1190.20">
    <property type="match status" value="1"/>
</dbReference>
<accession>M3E3V3</accession>
<evidence type="ECO:0000256" key="3">
    <source>
        <dbReference type="ARBA" id="ARBA00022777"/>
    </source>
</evidence>
<dbReference type="Pfam" id="PF00294">
    <property type="entry name" value="PfkB"/>
    <property type="match status" value="1"/>
</dbReference>
<evidence type="ECO:0000259" key="5">
    <source>
        <dbReference type="Pfam" id="PF00294"/>
    </source>
</evidence>
<keyword evidence="3 6" id="KW-0418">Kinase</keyword>
<proteinExistence type="inferred from homology"/>
<dbReference type="PATRIC" id="fig|1284664.3.peg.2730"/>
<name>M3E3V3_STREZ</name>
<dbReference type="SUPFAM" id="SSF53613">
    <property type="entry name" value="Ribokinase-like"/>
    <property type="match status" value="1"/>
</dbReference>
<dbReference type="PANTHER" id="PTHR43320:SF2">
    <property type="entry name" value="2-DEHYDRO-3-DEOXYGLUCONOKINASE_2-DEHYDRO-3-DEOXYGALACTONOKINASE"/>
    <property type="match status" value="1"/>
</dbReference>